<dbReference type="GO" id="GO:0009252">
    <property type="term" value="P:peptidoglycan biosynthetic process"/>
    <property type="evidence" value="ECO:0007669"/>
    <property type="project" value="UniProtKB-UniRule"/>
</dbReference>
<proteinExistence type="inferred from homology"/>
<dbReference type="HAMAP" id="MF_00639">
    <property type="entry name" value="MurD"/>
    <property type="match status" value="1"/>
</dbReference>
<dbReference type="InterPro" id="IPR036615">
    <property type="entry name" value="Mur_ligase_C_dom_sf"/>
</dbReference>
<name>A0A6S6WLM9_9GAMM</name>
<evidence type="ECO:0000256" key="2">
    <source>
        <dbReference type="ARBA" id="ARBA00004752"/>
    </source>
</evidence>
<evidence type="ECO:0000259" key="9">
    <source>
        <dbReference type="Pfam" id="PF02875"/>
    </source>
</evidence>
<dbReference type="AlphaFoldDB" id="A0A6S6WLM9"/>
<dbReference type="EC" id="6.3.2.9" evidence="7 8"/>
<dbReference type="Pfam" id="PF08245">
    <property type="entry name" value="Mur_ligase_M"/>
    <property type="match status" value="1"/>
</dbReference>
<comment type="subcellular location">
    <subcellularLocation>
        <location evidence="1 7 8">Cytoplasm</location>
    </subcellularLocation>
</comment>
<comment type="catalytic activity">
    <reaction evidence="7 8">
        <text>UDP-N-acetyl-alpha-D-muramoyl-L-alanine + D-glutamate + ATP = UDP-N-acetyl-alpha-D-muramoyl-L-alanyl-D-glutamate + ADP + phosphate + H(+)</text>
        <dbReference type="Rhea" id="RHEA:16429"/>
        <dbReference type="ChEBI" id="CHEBI:15378"/>
        <dbReference type="ChEBI" id="CHEBI:29986"/>
        <dbReference type="ChEBI" id="CHEBI:30616"/>
        <dbReference type="ChEBI" id="CHEBI:43474"/>
        <dbReference type="ChEBI" id="CHEBI:83898"/>
        <dbReference type="ChEBI" id="CHEBI:83900"/>
        <dbReference type="ChEBI" id="CHEBI:456216"/>
        <dbReference type="EC" id="6.3.2.9"/>
    </reaction>
</comment>
<protein>
    <recommendedName>
        <fullName evidence="7 8">UDP-N-acetylmuramoylalanine--D-glutamate ligase</fullName>
        <ecNumber evidence="7 8">6.3.2.9</ecNumber>
    </recommendedName>
    <alternativeName>
        <fullName evidence="7">D-glutamic acid-adding enzyme</fullName>
    </alternativeName>
    <alternativeName>
        <fullName evidence="7">UDP-N-acetylmuramoyl-L-alanyl-D-glutamate synthetase</fullName>
    </alternativeName>
</protein>
<keyword evidence="7 8" id="KW-0573">Peptidoglycan synthesis</keyword>
<comment type="function">
    <text evidence="7 8">Cell wall formation. Catalyzes the addition of glutamate to the nucleotide precursor UDP-N-acetylmuramoyl-L-alanine (UMA).</text>
</comment>
<evidence type="ECO:0000256" key="5">
    <source>
        <dbReference type="ARBA" id="ARBA00022741"/>
    </source>
</evidence>
<keyword evidence="7 8" id="KW-0131">Cell cycle</keyword>
<reference evidence="11 12" key="1">
    <citation type="submission" date="2020-02" db="EMBL/GenBank/DDBJ databases">
        <authorList>
            <person name="Rodrigo-Torres L."/>
            <person name="Arahal R. D."/>
            <person name="Lucena T."/>
        </authorList>
    </citation>
    <scope>NUCLEOTIDE SEQUENCE [LARGE SCALE GENOMIC DNA]</scope>
    <source>
        <strain evidence="11 12">CECT 9734</strain>
    </source>
</reference>
<dbReference type="GO" id="GO:0051301">
    <property type="term" value="P:cell division"/>
    <property type="evidence" value="ECO:0007669"/>
    <property type="project" value="UniProtKB-KW"/>
</dbReference>
<dbReference type="GO" id="GO:0005737">
    <property type="term" value="C:cytoplasm"/>
    <property type="evidence" value="ECO:0007669"/>
    <property type="project" value="UniProtKB-SubCell"/>
</dbReference>
<dbReference type="PANTHER" id="PTHR43692">
    <property type="entry name" value="UDP-N-ACETYLMURAMOYLALANINE--D-GLUTAMATE LIGASE"/>
    <property type="match status" value="1"/>
</dbReference>
<evidence type="ECO:0000256" key="4">
    <source>
        <dbReference type="ARBA" id="ARBA00022598"/>
    </source>
</evidence>
<evidence type="ECO:0000313" key="11">
    <source>
        <dbReference type="EMBL" id="CAB0150990.1"/>
    </source>
</evidence>
<evidence type="ECO:0000256" key="3">
    <source>
        <dbReference type="ARBA" id="ARBA00022490"/>
    </source>
</evidence>
<organism evidence="11 12">
    <name type="scientific">Pseudidiomarina piscicola</name>
    <dbReference type="NCBI Taxonomy" id="2614830"/>
    <lineage>
        <taxon>Bacteria</taxon>
        <taxon>Pseudomonadati</taxon>
        <taxon>Pseudomonadota</taxon>
        <taxon>Gammaproteobacteria</taxon>
        <taxon>Alteromonadales</taxon>
        <taxon>Idiomarinaceae</taxon>
        <taxon>Pseudidiomarina</taxon>
    </lineage>
</organism>
<dbReference type="NCBIfam" id="TIGR01087">
    <property type="entry name" value="murD"/>
    <property type="match status" value="1"/>
</dbReference>
<dbReference type="PANTHER" id="PTHR43692:SF1">
    <property type="entry name" value="UDP-N-ACETYLMURAMOYLALANINE--D-GLUTAMATE LIGASE"/>
    <property type="match status" value="1"/>
</dbReference>
<accession>A0A6S6WLM9</accession>
<sequence length="461" mass="49069">MSYLAAVHSYDVIGVVGLGQSGLSCVRFLLQQGIRPVVFDTRNEPPLAAALAELDQDLELHCGELDIGALAGCDLLVVSPGLDLRRPALQMIRDAGIPIVGDVDIFAQFVQAPVIAITGSNGKSTVTQLTGELLAAAGKNVAIGGNIGVPMLDILAPEVDVYVLELSSFQLDSMHDLEISAAALLNLSDDHLDRYHNRQAYADAKHRIYSSAKLAVWNRDQRATAPQQMPLTQQLSFGSDAAESELPGLFGLRQVDGQWQVCMAGEPCLAADELQLSGMHNLLNVQAALALVYSQGVAITSVLPTLKSFKGLPHRGELVADHAGVRWFNDSKATNIGAAEAAVYGLRPLVKGHLVLIAGGDGKGADFRSFRGALDQVDELIVFGRDAERLAQQHLQVTRVANLSEAVDAAGALTANVRNSAVLLAPACASLDMFANYQQRGEQFKQAVHNYIAASTEVSHG</sequence>
<gene>
    <name evidence="7 11" type="primary">murD</name>
    <name evidence="11" type="ORF">PSI9734_01407</name>
</gene>
<keyword evidence="4 7" id="KW-0436">Ligase</keyword>
<dbReference type="Gene3D" id="3.40.1190.10">
    <property type="entry name" value="Mur-like, catalytic domain"/>
    <property type="match status" value="1"/>
</dbReference>
<comment type="pathway">
    <text evidence="2 7 8">Cell wall biogenesis; peptidoglycan biosynthesis.</text>
</comment>
<dbReference type="GO" id="GO:0008764">
    <property type="term" value="F:UDP-N-acetylmuramoylalanine-D-glutamate ligase activity"/>
    <property type="evidence" value="ECO:0007669"/>
    <property type="project" value="UniProtKB-UniRule"/>
</dbReference>
<dbReference type="SUPFAM" id="SSF53244">
    <property type="entry name" value="MurD-like peptide ligases, peptide-binding domain"/>
    <property type="match status" value="1"/>
</dbReference>
<dbReference type="SUPFAM" id="SSF51984">
    <property type="entry name" value="MurCD N-terminal domain"/>
    <property type="match status" value="1"/>
</dbReference>
<keyword evidence="7 8" id="KW-0961">Cell wall biogenesis/degradation</keyword>
<keyword evidence="7 8" id="KW-0133">Cell shape</keyword>
<dbReference type="InterPro" id="IPR036565">
    <property type="entry name" value="Mur-like_cat_sf"/>
</dbReference>
<keyword evidence="7 8" id="KW-0132">Cell division</keyword>
<dbReference type="Proteomes" id="UP000481517">
    <property type="component" value="Unassembled WGS sequence"/>
</dbReference>
<dbReference type="InterPro" id="IPR005762">
    <property type="entry name" value="MurD"/>
</dbReference>
<evidence type="ECO:0000313" key="12">
    <source>
        <dbReference type="Proteomes" id="UP000481517"/>
    </source>
</evidence>
<keyword evidence="12" id="KW-1185">Reference proteome</keyword>
<dbReference type="UniPathway" id="UPA00219"/>
<dbReference type="EMBL" id="CADCXY010000003">
    <property type="protein sequence ID" value="CAB0150990.1"/>
    <property type="molecule type" value="Genomic_DNA"/>
</dbReference>
<keyword evidence="6 7" id="KW-0067">ATP-binding</keyword>
<dbReference type="RefSeq" id="WP_173920398.1">
    <property type="nucleotide sequence ID" value="NZ_CADCXY010000003.1"/>
</dbReference>
<evidence type="ECO:0000256" key="7">
    <source>
        <dbReference type="HAMAP-Rule" id="MF_00639"/>
    </source>
</evidence>
<dbReference type="InterPro" id="IPR004101">
    <property type="entry name" value="Mur_ligase_C"/>
</dbReference>
<feature type="domain" description="Mur ligase C-terminal" evidence="9">
    <location>
        <begin position="314"/>
        <end position="428"/>
    </location>
</feature>
<feature type="domain" description="Mur ligase central" evidence="10">
    <location>
        <begin position="117"/>
        <end position="291"/>
    </location>
</feature>
<dbReference type="Pfam" id="PF21799">
    <property type="entry name" value="MurD-like_N"/>
    <property type="match status" value="1"/>
</dbReference>
<evidence type="ECO:0000256" key="6">
    <source>
        <dbReference type="ARBA" id="ARBA00022840"/>
    </source>
</evidence>
<dbReference type="Pfam" id="PF02875">
    <property type="entry name" value="Mur_ligase_C"/>
    <property type="match status" value="1"/>
</dbReference>
<feature type="binding site" evidence="7">
    <location>
        <begin position="119"/>
        <end position="125"/>
    </location>
    <ligand>
        <name>ATP</name>
        <dbReference type="ChEBI" id="CHEBI:30616"/>
    </ligand>
</feature>
<evidence type="ECO:0000259" key="10">
    <source>
        <dbReference type="Pfam" id="PF08245"/>
    </source>
</evidence>
<keyword evidence="3 7" id="KW-0963">Cytoplasm</keyword>
<dbReference type="Gene3D" id="3.90.190.20">
    <property type="entry name" value="Mur ligase, C-terminal domain"/>
    <property type="match status" value="1"/>
</dbReference>
<dbReference type="GO" id="GO:0071555">
    <property type="term" value="P:cell wall organization"/>
    <property type="evidence" value="ECO:0007669"/>
    <property type="project" value="UniProtKB-KW"/>
</dbReference>
<dbReference type="SUPFAM" id="SSF53623">
    <property type="entry name" value="MurD-like peptide ligases, catalytic domain"/>
    <property type="match status" value="1"/>
</dbReference>
<evidence type="ECO:0000256" key="8">
    <source>
        <dbReference type="RuleBase" id="RU003664"/>
    </source>
</evidence>
<dbReference type="GO" id="GO:0005524">
    <property type="term" value="F:ATP binding"/>
    <property type="evidence" value="ECO:0007669"/>
    <property type="project" value="UniProtKB-UniRule"/>
</dbReference>
<dbReference type="InterPro" id="IPR013221">
    <property type="entry name" value="Mur_ligase_cen"/>
</dbReference>
<comment type="similarity">
    <text evidence="7">Belongs to the MurCDEF family.</text>
</comment>
<evidence type="ECO:0000256" key="1">
    <source>
        <dbReference type="ARBA" id="ARBA00004496"/>
    </source>
</evidence>
<dbReference type="Gene3D" id="3.40.50.720">
    <property type="entry name" value="NAD(P)-binding Rossmann-like Domain"/>
    <property type="match status" value="1"/>
</dbReference>
<keyword evidence="5 7" id="KW-0547">Nucleotide-binding</keyword>
<dbReference type="GO" id="GO:0008360">
    <property type="term" value="P:regulation of cell shape"/>
    <property type="evidence" value="ECO:0007669"/>
    <property type="project" value="UniProtKB-KW"/>
</dbReference>